<sequence>MVSTVELTDDEDVIGSGQPGEQRPVKVQMNGITDEADLTDYFVKEMVTRRTTTKHETVQRRSTSLDRPSRNLKADSNNGNMSSPRTHSMEKLDGVSLPFGSEKVVSVKRRSKHGTGKTQPLSINTSDNRMFSTSEGDLTMRKAIRRQKKRYAGVYEDPKTHRFSLYNSRQKASDSRKSHGISTVMYDSNADRRRVISCLELNVPELDTIPVEIIRNGDIDGPTSVPVYNDNRNNRGTFVFPRESSRHKTNREREIYVAARTDDEGYGTRYSGIFLPDSPKHRSRSRQHLRKSRSSNLYQPPSTPMWSPFVPVAMNLCSNCMTPTCQRCRCSIASPRKSFSQDVLGTTIYPYETMDPRGSQYLDIPQPPLSSYPPHGYQHHHHHHQQQQRQRMSSYFSNSRVSDYDRAYHIPSRTNLLNTSIEDMNGYGYDNDRMTDLLEIEYASAPDDDNSTNLSSKTLHSIYTMARDSVASSDDLEVMARQLKLNLDQTLGEKWHVVIGTDSYGSNLASLPGALANFKVDKYVFLIWQT</sequence>
<dbReference type="AlphaFoldDB" id="A0A8E0RNK6"/>
<dbReference type="Pfam" id="PF01221">
    <property type="entry name" value="Dynein_light"/>
    <property type="match status" value="1"/>
</dbReference>
<feature type="region of interest" description="Disordered" evidence="1">
    <location>
        <begin position="106"/>
        <end position="132"/>
    </location>
</feature>
<feature type="compositionally biased region" description="Basic residues" evidence="1">
    <location>
        <begin position="106"/>
        <end position="115"/>
    </location>
</feature>
<evidence type="ECO:0000256" key="1">
    <source>
        <dbReference type="SAM" id="MobiDB-lite"/>
    </source>
</evidence>
<gene>
    <name evidence="2" type="ORF">FBUS_02781</name>
</gene>
<keyword evidence="3" id="KW-1185">Reference proteome</keyword>
<dbReference type="SUPFAM" id="SSF54648">
    <property type="entry name" value="DLC"/>
    <property type="match status" value="1"/>
</dbReference>
<feature type="region of interest" description="Disordered" evidence="1">
    <location>
        <begin position="365"/>
        <end position="394"/>
    </location>
</feature>
<dbReference type="SMART" id="SM01375">
    <property type="entry name" value="Dynein_light"/>
    <property type="match status" value="1"/>
</dbReference>
<name>A0A8E0RNK6_9TREM</name>
<feature type="region of interest" description="Disordered" evidence="1">
    <location>
        <begin position="270"/>
        <end position="301"/>
    </location>
</feature>
<dbReference type="OrthoDB" id="10033309at2759"/>
<dbReference type="GO" id="GO:0030286">
    <property type="term" value="C:dynein complex"/>
    <property type="evidence" value="ECO:0007669"/>
    <property type="project" value="InterPro"/>
</dbReference>
<accession>A0A8E0RNK6</accession>
<feature type="compositionally biased region" description="Basic residues" evidence="1">
    <location>
        <begin position="281"/>
        <end position="293"/>
    </location>
</feature>
<proteinExistence type="predicted"/>
<feature type="compositionally biased region" description="Basic and acidic residues" evidence="1">
    <location>
        <begin position="51"/>
        <end position="73"/>
    </location>
</feature>
<dbReference type="InterPro" id="IPR037177">
    <property type="entry name" value="DLC_sf"/>
</dbReference>
<feature type="compositionally biased region" description="Basic residues" evidence="1">
    <location>
        <begin position="377"/>
        <end position="386"/>
    </location>
</feature>
<dbReference type="Proteomes" id="UP000728185">
    <property type="component" value="Unassembled WGS sequence"/>
</dbReference>
<feature type="compositionally biased region" description="Polar residues" evidence="1">
    <location>
        <begin position="116"/>
        <end position="132"/>
    </location>
</feature>
<feature type="region of interest" description="Disordered" evidence="1">
    <location>
        <begin position="51"/>
        <end position="93"/>
    </location>
</feature>
<feature type="region of interest" description="Disordered" evidence="1">
    <location>
        <begin position="1"/>
        <end position="24"/>
    </location>
</feature>
<dbReference type="GO" id="GO:0007017">
    <property type="term" value="P:microtubule-based process"/>
    <property type="evidence" value="ECO:0007669"/>
    <property type="project" value="InterPro"/>
</dbReference>
<dbReference type="Gene3D" id="3.30.740.10">
    <property type="entry name" value="Protein Inhibitor Of Neuronal Nitric Oxide Synthase"/>
    <property type="match status" value="1"/>
</dbReference>
<protein>
    <submittedName>
        <fullName evidence="2">Uncharacterized protein</fullName>
    </submittedName>
</protein>
<comment type="caution">
    <text evidence="2">The sequence shown here is derived from an EMBL/GenBank/DDBJ whole genome shotgun (WGS) entry which is preliminary data.</text>
</comment>
<organism evidence="2 3">
    <name type="scientific">Fasciolopsis buskii</name>
    <dbReference type="NCBI Taxonomy" id="27845"/>
    <lineage>
        <taxon>Eukaryota</taxon>
        <taxon>Metazoa</taxon>
        <taxon>Spiralia</taxon>
        <taxon>Lophotrochozoa</taxon>
        <taxon>Platyhelminthes</taxon>
        <taxon>Trematoda</taxon>
        <taxon>Digenea</taxon>
        <taxon>Plagiorchiida</taxon>
        <taxon>Echinostomata</taxon>
        <taxon>Echinostomatoidea</taxon>
        <taxon>Fasciolidae</taxon>
        <taxon>Fasciolopsis</taxon>
    </lineage>
</organism>
<evidence type="ECO:0000313" key="3">
    <source>
        <dbReference type="Proteomes" id="UP000728185"/>
    </source>
</evidence>
<evidence type="ECO:0000313" key="2">
    <source>
        <dbReference type="EMBL" id="KAA0188824.1"/>
    </source>
</evidence>
<dbReference type="EMBL" id="LUCM01008174">
    <property type="protein sequence ID" value="KAA0188824.1"/>
    <property type="molecule type" value="Genomic_DNA"/>
</dbReference>
<feature type="compositionally biased region" description="Polar residues" evidence="1">
    <location>
        <begin position="74"/>
        <end position="86"/>
    </location>
</feature>
<reference evidence="2" key="1">
    <citation type="submission" date="2019-05" db="EMBL/GenBank/DDBJ databases">
        <title>Annotation for the trematode Fasciolopsis buski.</title>
        <authorList>
            <person name="Choi Y.-J."/>
        </authorList>
    </citation>
    <scope>NUCLEOTIDE SEQUENCE</scope>
    <source>
        <strain evidence="2">HT</strain>
        <tissue evidence="2">Whole worm</tissue>
    </source>
</reference>
<dbReference type="InterPro" id="IPR001372">
    <property type="entry name" value="Dynein_light_chain_typ-1/2"/>
</dbReference>